<accession>M1DC21</accession>
<keyword evidence="2" id="KW-1185">Reference proteome</keyword>
<protein>
    <recommendedName>
        <fullName evidence="3">Integrase core domain containing protein</fullName>
    </recommendedName>
</protein>
<reference evidence="1" key="2">
    <citation type="submission" date="2015-06" db="UniProtKB">
        <authorList>
            <consortium name="EnsemblPlants"/>
        </authorList>
    </citation>
    <scope>IDENTIFICATION</scope>
    <source>
        <strain evidence="1">DM1-3 516 R44</strain>
    </source>
</reference>
<dbReference type="AlphaFoldDB" id="M1DC21"/>
<proteinExistence type="predicted"/>
<dbReference type="EnsemblPlants" id="PGSC0003DMT400086575">
    <property type="protein sequence ID" value="PGSC0003DMT400086575"/>
    <property type="gene ID" value="PGSC0003DMG400036146"/>
</dbReference>
<reference evidence="2" key="1">
    <citation type="journal article" date="2011" name="Nature">
        <title>Genome sequence and analysis of the tuber crop potato.</title>
        <authorList>
            <consortium name="The Potato Genome Sequencing Consortium"/>
        </authorList>
    </citation>
    <scope>NUCLEOTIDE SEQUENCE [LARGE SCALE GENOMIC DNA]</scope>
    <source>
        <strain evidence="2">cv. DM1-3 516 R44</strain>
    </source>
</reference>
<dbReference type="Proteomes" id="UP000011115">
    <property type="component" value="Unassembled WGS sequence"/>
</dbReference>
<evidence type="ECO:0000313" key="2">
    <source>
        <dbReference type="Proteomes" id="UP000011115"/>
    </source>
</evidence>
<dbReference type="Gramene" id="PGSC0003DMT400086575">
    <property type="protein sequence ID" value="PGSC0003DMT400086575"/>
    <property type="gene ID" value="PGSC0003DMG400036146"/>
</dbReference>
<dbReference type="InParanoid" id="M1DC21"/>
<organism evidence="1 2">
    <name type="scientific">Solanum tuberosum</name>
    <name type="common">Potato</name>
    <dbReference type="NCBI Taxonomy" id="4113"/>
    <lineage>
        <taxon>Eukaryota</taxon>
        <taxon>Viridiplantae</taxon>
        <taxon>Streptophyta</taxon>
        <taxon>Embryophyta</taxon>
        <taxon>Tracheophyta</taxon>
        <taxon>Spermatophyta</taxon>
        <taxon>Magnoliopsida</taxon>
        <taxon>eudicotyledons</taxon>
        <taxon>Gunneridae</taxon>
        <taxon>Pentapetalae</taxon>
        <taxon>asterids</taxon>
        <taxon>lamiids</taxon>
        <taxon>Solanales</taxon>
        <taxon>Solanaceae</taxon>
        <taxon>Solanoideae</taxon>
        <taxon>Solaneae</taxon>
        <taxon>Solanum</taxon>
    </lineage>
</organism>
<name>M1DC21_SOLTU</name>
<sequence>MNGPFGVLNMMALSASKYEFDYERRLSSIFDMLIENKKKKVAVDTSPVVDVVSIEARLTHPTPAVEPYNIPTSSIVPAPTHAFRPRLTQGMIYKIGNLAHSADVRASRVEVDVLSMIDRIIATALAPIQEELREQ</sequence>
<evidence type="ECO:0000313" key="1">
    <source>
        <dbReference type="EnsemblPlants" id="PGSC0003DMT400086575"/>
    </source>
</evidence>
<evidence type="ECO:0008006" key="3">
    <source>
        <dbReference type="Google" id="ProtNLM"/>
    </source>
</evidence>
<dbReference type="PaxDb" id="4113-PGSC0003DMT400086575"/>
<dbReference type="HOGENOM" id="CLU_1889444_0_0_1"/>